<dbReference type="GO" id="GO:0004920">
    <property type="term" value="F:interleukin-10 receptor activity"/>
    <property type="evidence" value="ECO:0007669"/>
    <property type="project" value="TreeGrafter"/>
</dbReference>
<dbReference type="Proteomes" id="UP000242450">
    <property type="component" value="Chromosome 31"/>
</dbReference>
<keyword evidence="9" id="KW-1185">Reference proteome</keyword>
<evidence type="ECO:0000259" key="6">
    <source>
        <dbReference type="Pfam" id="PF01108"/>
    </source>
</evidence>
<comment type="subcellular location">
    <subcellularLocation>
        <location evidence="1">Membrane</location>
        <topology evidence="1">Single-pass type I membrane protein</topology>
    </subcellularLocation>
</comment>
<dbReference type="InterPro" id="IPR013783">
    <property type="entry name" value="Ig-like_fold"/>
</dbReference>
<dbReference type="InterPro" id="IPR015373">
    <property type="entry name" value="Interferon/interleukin_rcp_dom"/>
</dbReference>
<proteinExistence type="predicted"/>
<dbReference type="Pfam" id="PF01108">
    <property type="entry name" value="Tissue_fac"/>
    <property type="match status" value="1"/>
</dbReference>
<accession>A0A212C3I5</accession>
<dbReference type="AlphaFoldDB" id="A0A212C3I5"/>
<keyword evidence="3 4" id="KW-1133">Transmembrane helix</keyword>
<organism evidence="8 9">
    <name type="scientific">Cervus elaphus hippelaphus</name>
    <name type="common">European red deer</name>
    <dbReference type="NCBI Taxonomy" id="46360"/>
    <lineage>
        <taxon>Eukaryota</taxon>
        <taxon>Metazoa</taxon>
        <taxon>Chordata</taxon>
        <taxon>Craniata</taxon>
        <taxon>Vertebrata</taxon>
        <taxon>Euteleostomi</taxon>
        <taxon>Mammalia</taxon>
        <taxon>Eutheria</taxon>
        <taxon>Laurasiatheria</taxon>
        <taxon>Artiodactyla</taxon>
        <taxon>Ruminantia</taxon>
        <taxon>Pecora</taxon>
        <taxon>Cervidae</taxon>
        <taxon>Cervinae</taxon>
        <taxon>Cervus</taxon>
    </lineage>
</organism>
<dbReference type="EMBL" id="MKHE01000031">
    <property type="protein sequence ID" value="OWK00568.1"/>
    <property type="molecule type" value="Genomic_DNA"/>
</dbReference>
<feature type="chain" id="PRO_5012736000" evidence="5">
    <location>
        <begin position="20"/>
        <end position="287"/>
    </location>
</feature>
<reference evidence="8 9" key="1">
    <citation type="journal article" date="2018" name="Mol. Genet. Genomics">
        <title>The red deer Cervus elaphus genome CerEla1.0: sequencing, annotating, genes, and chromosomes.</title>
        <authorList>
            <person name="Bana N.A."/>
            <person name="Nyiri A."/>
            <person name="Nagy J."/>
            <person name="Frank K."/>
            <person name="Nagy T."/>
            <person name="Steger V."/>
            <person name="Schiller M."/>
            <person name="Lakatos P."/>
            <person name="Sugar L."/>
            <person name="Horn P."/>
            <person name="Barta E."/>
            <person name="Orosz L."/>
        </authorList>
    </citation>
    <scope>NUCLEOTIDE SEQUENCE [LARGE SCALE GENOMIC DNA]</scope>
    <source>
        <strain evidence="8">Hungarian</strain>
    </source>
</reference>
<name>A0A212C3I5_CEREH</name>
<feature type="signal peptide" evidence="5">
    <location>
        <begin position="1"/>
        <end position="19"/>
    </location>
</feature>
<gene>
    <name evidence="8" type="ORF">Celaphus_00019420</name>
</gene>
<dbReference type="GO" id="GO:0005886">
    <property type="term" value="C:plasma membrane"/>
    <property type="evidence" value="ECO:0007669"/>
    <property type="project" value="TreeGrafter"/>
</dbReference>
<keyword evidence="2 4" id="KW-0812">Transmembrane</keyword>
<evidence type="ECO:0000313" key="8">
    <source>
        <dbReference type="EMBL" id="OWK00568.1"/>
    </source>
</evidence>
<evidence type="ECO:0000256" key="1">
    <source>
        <dbReference type="ARBA" id="ARBA00004479"/>
    </source>
</evidence>
<protein>
    <submittedName>
        <fullName evidence="8">IL10RB</fullName>
    </submittedName>
</protein>
<feature type="domain" description="Interferon/interleukin receptor" evidence="7">
    <location>
        <begin position="91"/>
        <end position="184"/>
    </location>
</feature>
<feature type="domain" description="Fibronectin type-III" evidence="6">
    <location>
        <begin position="16"/>
        <end position="67"/>
    </location>
</feature>
<dbReference type="PANTHER" id="PTHR20859:SF50">
    <property type="entry name" value="INTERLEUKIN-10 RECEPTOR SUBUNIT BETA"/>
    <property type="match status" value="1"/>
</dbReference>
<dbReference type="PANTHER" id="PTHR20859">
    <property type="entry name" value="INTERFERON/INTERLEUKIN RECEPTOR"/>
    <property type="match status" value="1"/>
</dbReference>
<dbReference type="Pfam" id="PF09294">
    <property type="entry name" value="Interfer-bind"/>
    <property type="match status" value="1"/>
</dbReference>
<evidence type="ECO:0000313" key="9">
    <source>
        <dbReference type="Proteomes" id="UP000242450"/>
    </source>
</evidence>
<keyword evidence="5" id="KW-0732">Signal</keyword>
<comment type="caution">
    <text evidence="8">The sequence shown here is derived from an EMBL/GenBank/DDBJ whole genome shotgun (WGS) entry which is preliminary data.</text>
</comment>
<evidence type="ECO:0000256" key="4">
    <source>
        <dbReference type="SAM" id="Phobius"/>
    </source>
</evidence>
<dbReference type="FunFam" id="2.60.40.10:FF:001312">
    <property type="entry name" value="Interleukin 10 receptor subunit beta"/>
    <property type="match status" value="1"/>
</dbReference>
<sequence>MARSLRSWLGGCLLISALGMVPPPENVRMNSVNFKNILRWESPAFPKGNLTFTAQYQSLSKYGDHTLRVRAEFADESSDWINITFCPVDDTIIGPPRMQVEALANSLHMRFFAPRIENEPEPWTMRNIYNSWTYHVQYWRNGSDEKFSISGQYDFEFLRNLESQTTYCVQVRGFLPDRNKAGEWKTTPSWIVASGVLVASVCAAVLLLLGCFFLLRCGYRKARHAFPPRNSLPQHLKEFMSHPHHSTLLLFSFPLSDENEVFDKLSAITEVSESCRPNPGAGCGLGT</sequence>
<evidence type="ECO:0000259" key="7">
    <source>
        <dbReference type="Pfam" id="PF09294"/>
    </source>
</evidence>
<feature type="transmembrane region" description="Helical" evidence="4">
    <location>
        <begin position="190"/>
        <end position="215"/>
    </location>
</feature>
<dbReference type="Gene3D" id="2.60.40.10">
    <property type="entry name" value="Immunoglobulins"/>
    <property type="match status" value="3"/>
</dbReference>
<evidence type="ECO:0000256" key="5">
    <source>
        <dbReference type="SAM" id="SignalP"/>
    </source>
</evidence>
<keyword evidence="4" id="KW-0472">Membrane</keyword>
<dbReference type="InterPro" id="IPR050650">
    <property type="entry name" value="Type-II_Cytokine-TF_Rcpt"/>
</dbReference>
<dbReference type="InterPro" id="IPR003961">
    <property type="entry name" value="FN3_dom"/>
</dbReference>
<evidence type="ECO:0000256" key="2">
    <source>
        <dbReference type="ARBA" id="ARBA00022692"/>
    </source>
</evidence>
<dbReference type="OrthoDB" id="8724082at2759"/>
<dbReference type="SUPFAM" id="SSF49265">
    <property type="entry name" value="Fibronectin type III"/>
    <property type="match status" value="2"/>
</dbReference>
<evidence type="ECO:0000256" key="3">
    <source>
        <dbReference type="ARBA" id="ARBA00022989"/>
    </source>
</evidence>
<dbReference type="InterPro" id="IPR036116">
    <property type="entry name" value="FN3_sf"/>
</dbReference>